<organism evidence="4 5">
    <name type="scientific">Cryobacterium arcticum</name>
    <dbReference type="NCBI Taxonomy" id="670052"/>
    <lineage>
        <taxon>Bacteria</taxon>
        <taxon>Bacillati</taxon>
        <taxon>Actinomycetota</taxon>
        <taxon>Actinomycetes</taxon>
        <taxon>Micrococcales</taxon>
        <taxon>Microbacteriaceae</taxon>
        <taxon>Cryobacterium</taxon>
    </lineage>
</organism>
<evidence type="ECO:0000259" key="3">
    <source>
        <dbReference type="Pfam" id="PF17775"/>
    </source>
</evidence>
<dbReference type="Gene3D" id="3.10.450.50">
    <property type="match status" value="1"/>
</dbReference>
<dbReference type="STRING" id="670052.PA27867_1935"/>
<comment type="similarity">
    <text evidence="1 2">Belongs to the UPF0225 family.</text>
</comment>
<dbReference type="InterPro" id="IPR048469">
    <property type="entry name" value="YchJ-like_M"/>
</dbReference>
<gene>
    <name evidence="4" type="ORF">PA27867_1935</name>
</gene>
<dbReference type="AlphaFoldDB" id="A0A1B1BK00"/>
<reference evidence="4 5" key="1">
    <citation type="submission" date="2016-06" db="EMBL/GenBank/DDBJ databases">
        <title>Genome sequencing of Cryobacterium arcticum PAMC 27867.</title>
        <authorList>
            <person name="Lee J."/>
            <person name="Kim O.-S."/>
        </authorList>
    </citation>
    <scope>NUCLEOTIDE SEQUENCE [LARGE SCALE GENOMIC DNA]</scope>
    <source>
        <strain evidence="4 5">PAMC 27867</strain>
    </source>
</reference>
<dbReference type="Pfam" id="PF02810">
    <property type="entry name" value="SEC-C"/>
    <property type="match status" value="1"/>
</dbReference>
<dbReference type="InterPro" id="IPR032710">
    <property type="entry name" value="NTF2-like_dom_sf"/>
</dbReference>
<name>A0A1B1BK00_9MICO</name>
<dbReference type="RefSeq" id="WP_257783048.1">
    <property type="nucleotide sequence ID" value="NZ_CP016282.1"/>
</dbReference>
<dbReference type="EMBL" id="CP016282">
    <property type="protein sequence ID" value="ANP72888.1"/>
    <property type="molecule type" value="Genomic_DNA"/>
</dbReference>
<dbReference type="KEGG" id="cart:PA27867_1935"/>
<evidence type="ECO:0000256" key="2">
    <source>
        <dbReference type="HAMAP-Rule" id="MF_00612"/>
    </source>
</evidence>
<dbReference type="InterPro" id="IPR004027">
    <property type="entry name" value="SEC_C_motif"/>
</dbReference>
<sequence>MTLSDPSSSSPTPDRCPCLSGMSYADCCGRLHLGDARAATAEALMRSRYAAFAVADADYLLRTWHPSTRPETLELDPTLRWVRLDIGRAVRGGPFDTEGSVEFTAHYRQDGQPGEQHEVSRFARIDGSWLYLDALD</sequence>
<feature type="domain" description="YchJ-like middle NTF2-like" evidence="3">
    <location>
        <begin position="40"/>
        <end position="134"/>
    </location>
</feature>
<dbReference type="SUPFAM" id="SSF54427">
    <property type="entry name" value="NTF2-like"/>
    <property type="match status" value="1"/>
</dbReference>
<dbReference type="InterPro" id="IPR023006">
    <property type="entry name" value="YchJ-like"/>
</dbReference>
<dbReference type="PATRIC" id="fig|670052.7.peg.1994"/>
<proteinExistence type="inferred from homology"/>
<dbReference type="HAMAP" id="MF_00612">
    <property type="entry name" value="UPF0225"/>
    <property type="match status" value="1"/>
</dbReference>
<accession>A0A1B1BK00</accession>
<evidence type="ECO:0000313" key="5">
    <source>
        <dbReference type="Proteomes" id="UP000092582"/>
    </source>
</evidence>
<evidence type="ECO:0000313" key="4">
    <source>
        <dbReference type="EMBL" id="ANP72888.1"/>
    </source>
</evidence>
<dbReference type="Proteomes" id="UP000092582">
    <property type="component" value="Chromosome 1"/>
</dbReference>
<evidence type="ECO:0000256" key="1">
    <source>
        <dbReference type="ARBA" id="ARBA00010839"/>
    </source>
</evidence>
<keyword evidence="5" id="KW-1185">Reference proteome</keyword>
<protein>
    <recommendedName>
        <fullName evidence="2">UPF0225 protein PA27867_1935</fullName>
    </recommendedName>
</protein>
<dbReference type="Pfam" id="PF17775">
    <property type="entry name" value="YchJ_M-like"/>
    <property type="match status" value="1"/>
</dbReference>